<name>A0A2S6N041_RHOGL</name>
<reference evidence="3 4" key="1">
    <citation type="journal article" date="2018" name="Arch. Microbiol.">
        <title>New insights into the metabolic potential of the phototrophic purple bacterium Rhodopila globiformis DSM 161(T) from its draft genome sequence and evidence for a vanadium-dependent nitrogenase.</title>
        <authorList>
            <person name="Imhoff J.F."/>
            <person name="Rahn T."/>
            <person name="Kunzel S."/>
            <person name="Neulinger S.C."/>
        </authorList>
    </citation>
    <scope>NUCLEOTIDE SEQUENCE [LARGE SCALE GENOMIC DNA]</scope>
    <source>
        <strain evidence="3 4">DSM 161</strain>
    </source>
</reference>
<dbReference type="Pfam" id="PF00561">
    <property type="entry name" value="Abhydrolase_1"/>
    <property type="match status" value="1"/>
</dbReference>
<evidence type="ECO:0000259" key="2">
    <source>
        <dbReference type="Pfam" id="PF00561"/>
    </source>
</evidence>
<evidence type="ECO:0000313" key="4">
    <source>
        <dbReference type="Proteomes" id="UP000239724"/>
    </source>
</evidence>
<proteinExistence type="predicted"/>
<dbReference type="PRINTS" id="PR00412">
    <property type="entry name" value="EPOXHYDRLASE"/>
</dbReference>
<accession>A0A2S6N041</accession>
<dbReference type="InterPro" id="IPR029058">
    <property type="entry name" value="AB_hydrolase_fold"/>
</dbReference>
<dbReference type="InterPro" id="IPR000639">
    <property type="entry name" value="Epox_hydrolase-like"/>
</dbReference>
<protein>
    <submittedName>
        <fullName evidence="3">Epoxide hydrolase</fullName>
    </submittedName>
</protein>
<dbReference type="RefSeq" id="WP_104521682.1">
    <property type="nucleotide sequence ID" value="NZ_NHRY01000251.1"/>
</dbReference>
<dbReference type="Gene3D" id="3.40.50.1820">
    <property type="entry name" value="alpha/beta hydrolase"/>
    <property type="match status" value="1"/>
</dbReference>
<dbReference type="InterPro" id="IPR000073">
    <property type="entry name" value="AB_hydrolase_1"/>
</dbReference>
<dbReference type="EMBL" id="NHRY01000251">
    <property type="protein sequence ID" value="PPQ27970.1"/>
    <property type="molecule type" value="Genomic_DNA"/>
</dbReference>
<dbReference type="PANTHER" id="PTHR43329">
    <property type="entry name" value="EPOXIDE HYDROLASE"/>
    <property type="match status" value="1"/>
</dbReference>
<gene>
    <name evidence="3" type="ORF">CCS01_25690</name>
</gene>
<organism evidence="3 4">
    <name type="scientific">Rhodopila globiformis</name>
    <name type="common">Rhodopseudomonas globiformis</name>
    <dbReference type="NCBI Taxonomy" id="1071"/>
    <lineage>
        <taxon>Bacteria</taxon>
        <taxon>Pseudomonadati</taxon>
        <taxon>Pseudomonadota</taxon>
        <taxon>Alphaproteobacteria</taxon>
        <taxon>Acetobacterales</taxon>
        <taxon>Acetobacteraceae</taxon>
        <taxon>Rhodopila</taxon>
    </lineage>
</organism>
<dbReference type="Proteomes" id="UP000239724">
    <property type="component" value="Unassembled WGS sequence"/>
</dbReference>
<dbReference type="GO" id="GO:0016787">
    <property type="term" value="F:hydrolase activity"/>
    <property type="evidence" value="ECO:0007669"/>
    <property type="project" value="UniProtKB-KW"/>
</dbReference>
<keyword evidence="1 3" id="KW-0378">Hydrolase</keyword>
<dbReference type="OrthoDB" id="9812774at2"/>
<keyword evidence="4" id="KW-1185">Reference proteome</keyword>
<evidence type="ECO:0000313" key="3">
    <source>
        <dbReference type="EMBL" id="PPQ27970.1"/>
    </source>
</evidence>
<dbReference type="SUPFAM" id="SSF53474">
    <property type="entry name" value="alpha/beta-Hydrolases"/>
    <property type="match status" value="1"/>
</dbReference>
<feature type="domain" description="AB hydrolase-1" evidence="2">
    <location>
        <begin position="29"/>
        <end position="313"/>
    </location>
</feature>
<evidence type="ECO:0000256" key="1">
    <source>
        <dbReference type="ARBA" id="ARBA00022801"/>
    </source>
</evidence>
<comment type="caution">
    <text evidence="3">The sequence shown here is derived from an EMBL/GenBank/DDBJ whole genome shotgun (WGS) entry which is preliminary data.</text>
</comment>
<sequence>MSQPITEHVVRTARHTGFHLACGPADGTPLIFVHGWPELSASWRHQLPAFAALGFRCIAPDMRGYGRSSVYPRHEDYALEHSVRDMIDLLDALGRDKAVWIGHDWGSPVVWNLASHHPDRCLGIVNLCVPYLPDGFAPATIVPLVDRRIYPESAFPAGQWEYQLFYEENFNAARAGFEASVADTVKALFRKGNPAGKGQPSRTALVRRDGGWFGGSGRAPAVPLDTGVLTERDLSLYVSALERNGFFGPDSWYMNAARNMAYARTAPDRLALPVLFLHGAYDYTCETIDSRLAEPMRRCCADLTEVVVPSGHWMAQEQPMAVNAALARFLAVKLPGAWTQP</sequence>
<dbReference type="AlphaFoldDB" id="A0A2S6N041"/>